<dbReference type="PANTHER" id="PTHR45527">
    <property type="entry name" value="NONRIBOSOMAL PEPTIDE SYNTHETASE"/>
    <property type="match status" value="1"/>
</dbReference>
<dbReference type="OrthoDB" id="9803968at2"/>
<gene>
    <name evidence="2" type="ORF">CEX98_22120</name>
</gene>
<reference evidence="3" key="1">
    <citation type="journal article" date="2019" name="Genome Announc.">
        <title>Draft Genome Sequence of Pseudoalteromonas piscicida Strain 36Y ROTHPW, an Hypersaline Seawater Isolate from the South Coast of Sonora, Mexico.</title>
        <authorList>
            <person name="Sanchez-Diaz R."/>
            <person name="Molina-Garza Z.J."/>
            <person name="Cruz-Suarez L.E."/>
            <person name="Selvin J."/>
            <person name="Kiran G.S."/>
            <person name="Ibarra-Gamez J.C."/>
            <person name="Gomez-Gil B."/>
            <person name="Galaviz-Silva L."/>
        </authorList>
    </citation>
    <scope>NUCLEOTIDE SEQUENCE [LARGE SCALE GENOMIC DNA]</scope>
    <source>
        <strain evidence="3">36Y_RITHPW</strain>
    </source>
</reference>
<name>A0A2A5JJH1_PSEO7</name>
<comment type="caution">
    <text evidence="2">The sequence shown here is derived from an EMBL/GenBank/DDBJ whole genome shotgun (WGS) entry which is preliminary data.</text>
</comment>
<feature type="non-terminal residue" evidence="2">
    <location>
        <position position="120"/>
    </location>
</feature>
<dbReference type="AlphaFoldDB" id="A0A2A5JJH1"/>
<dbReference type="PANTHER" id="PTHR45527:SF1">
    <property type="entry name" value="FATTY ACID SYNTHASE"/>
    <property type="match status" value="1"/>
</dbReference>
<dbReference type="EMBL" id="NKHF01000150">
    <property type="protein sequence ID" value="PCK29576.1"/>
    <property type="molecule type" value="Genomic_DNA"/>
</dbReference>
<sequence>ENLVRPTALANLAYIIYTSGTTGQPKGVMLTQHNVLYYLHALTRQLGDKYRNVDFSSNYCFDLSVTTTLCPLLAGQTVCVYEGDILDAAAFRVHLSAANVGFVKTTPSLAMALLPGSDAH</sequence>
<dbReference type="InterPro" id="IPR020845">
    <property type="entry name" value="AMP-binding_CS"/>
</dbReference>
<evidence type="ECO:0000313" key="2">
    <source>
        <dbReference type="EMBL" id="PCK29576.1"/>
    </source>
</evidence>
<dbReference type="GO" id="GO:0044550">
    <property type="term" value="P:secondary metabolite biosynthetic process"/>
    <property type="evidence" value="ECO:0007669"/>
    <property type="project" value="TreeGrafter"/>
</dbReference>
<dbReference type="PROSITE" id="PS00455">
    <property type="entry name" value="AMP_BINDING"/>
    <property type="match status" value="1"/>
</dbReference>
<dbReference type="GO" id="GO:0031177">
    <property type="term" value="F:phosphopantetheine binding"/>
    <property type="evidence" value="ECO:0007669"/>
    <property type="project" value="TreeGrafter"/>
</dbReference>
<proteinExistence type="predicted"/>
<dbReference type="GO" id="GO:0043041">
    <property type="term" value="P:amino acid activation for nonribosomal peptide biosynthetic process"/>
    <property type="evidence" value="ECO:0007669"/>
    <property type="project" value="TreeGrafter"/>
</dbReference>
<evidence type="ECO:0000259" key="1">
    <source>
        <dbReference type="Pfam" id="PF00501"/>
    </source>
</evidence>
<dbReference type="InterPro" id="IPR000873">
    <property type="entry name" value="AMP-dep_synth/lig_dom"/>
</dbReference>
<keyword evidence="3" id="KW-1185">Reference proteome</keyword>
<dbReference type="InterPro" id="IPR042099">
    <property type="entry name" value="ANL_N_sf"/>
</dbReference>
<feature type="domain" description="AMP-dependent synthetase/ligase" evidence="1">
    <location>
        <begin position="7"/>
        <end position="115"/>
    </location>
</feature>
<evidence type="ECO:0000313" key="3">
    <source>
        <dbReference type="Proteomes" id="UP000228621"/>
    </source>
</evidence>
<dbReference type="GO" id="GO:0005737">
    <property type="term" value="C:cytoplasm"/>
    <property type="evidence" value="ECO:0007669"/>
    <property type="project" value="TreeGrafter"/>
</dbReference>
<protein>
    <recommendedName>
        <fullName evidence="1">AMP-dependent synthetase/ligase domain-containing protein</fullName>
    </recommendedName>
</protein>
<dbReference type="Proteomes" id="UP000228621">
    <property type="component" value="Unassembled WGS sequence"/>
</dbReference>
<accession>A0A2A5JJH1</accession>
<feature type="non-terminal residue" evidence="2">
    <location>
        <position position="1"/>
    </location>
</feature>
<dbReference type="PRINTS" id="PR00154">
    <property type="entry name" value="AMPBINDING"/>
</dbReference>
<dbReference type="RefSeq" id="WP_143484390.1">
    <property type="nucleotide sequence ID" value="NZ_NKHF01000150.1"/>
</dbReference>
<dbReference type="Pfam" id="PF00501">
    <property type="entry name" value="AMP-binding"/>
    <property type="match status" value="1"/>
</dbReference>
<dbReference type="InterPro" id="IPR020459">
    <property type="entry name" value="AMP-binding"/>
</dbReference>
<organism evidence="2 3">
    <name type="scientific">Pseudoalteromonas piscicida</name>
    <dbReference type="NCBI Taxonomy" id="43662"/>
    <lineage>
        <taxon>Bacteria</taxon>
        <taxon>Pseudomonadati</taxon>
        <taxon>Pseudomonadota</taxon>
        <taxon>Gammaproteobacteria</taxon>
        <taxon>Alteromonadales</taxon>
        <taxon>Pseudoalteromonadaceae</taxon>
        <taxon>Pseudoalteromonas</taxon>
    </lineage>
</organism>
<dbReference type="SUPFAM" id="SSF56801">
    <property type="entry name" value="Acetyl-CoA synthetase-like"/>
    <property type="match status" value="1"/>
</dbReference>
<dbReference type="Gene3D" id="3.40.50.12780">
    <property type="entry name" value="N-terminal domain of ligase-like"/>
    <property type="match status" value="1"/>
</dbReference>